<evidence type="ECO:0000313" key="3">
    <source>
        <dbReference type="EMBL" id="QBE98060.1"/>
    </source>
</evidence>
<dbReference type="GO" id="GO:0016787">
    <property type="term" value="F:hydrolase activity"/>
    <property type="evidence" value="ECO:0007669"/>
    <property type="project" value="InterPro"/>
</dbReference>
<dbReference type="Gene3D" id="1.10.10.2520">
    <property type="entry name" value="Cell wall hydrolase SleB, domain 1"/>
    <property type="match status" value="1"/>
</dbReference>
<organism evidence="3 4">
    <name type="scientific">Blautia producta</name>
    <dbReference type="NCBI Taxonomy" id="33035"/>
    <lineage>
        <taxon>Bacteria</taxon>
        <taxon>Bacillati</taxon>
        <taxon>Bacillota</taxon>
        <taxon>Clostridia</taxon>
        <taxon>Lachnospirales</taxon>
        <taxon>Lachnospiraceae</taxon>
        <taxon>Blautia</taxon>
    </lineage>
</organism>
<gene>
    <name evidence="3" type="primary">sleB_2</name>
    <name evidence="3" type="ORF">PMF13cell1_03624</name>
</gene>
<dbReference type="EMBL" id="CP035945">
    <property type="protein sequence ID" value="QBE98060.1"/>
    <property type="molecule type" value="Genomic_DNA"/>
</dbReference>
<protein>
    <submittedName>
        <fullName evidence="3">Spore cortex-lytic enzyme</fullName>
    </submittedName>
</protein>
<feature type="transmembrane region" description="Helical" evidence="1">
    <location>
        <begin position="26"/>
        <end position="46"/>
    </location>
</feature>
<dbReference type="Pfam" id="PF07486">
    <property type="entry name" value="Hydrolase_2"/>
    <property type="match status" value="1"/>
</dbReference>
<accession>A0A4P6M300</accession>
<reference evidence="3 4" key="1">
    <citation type="submission" date="2019-01" db="EMBL/GenBank/DDBJ databases">
        <title>PMF-metabolizing Aryl O-demethylase.</title>
        <authorList>
            <person name="Kim M."/>
        </authorList>
    </citation>
    <scope>NUCLEOTIDE SEQUENCE [LARGE SCALE GENOMIC DNA]</scope>
    <source>
        <strain evidence="3 4">PMF1</strain>
    </source>
</reference>
<dbReference type="KEGG" id="bpro:PMF13cell1_03624"/>
<evidence type="ECO:0000259" key="2">
    <source>
        <dbReference type="Pfam" id="PF07486"/>
    </source>
</evidence>
<proteinExistence type="predicted"/>
<name>A0A4P6M300_9FIRM</name>
<keyword evidence="1" id="KW-0472">Membrane</keyword>
<dbReference type="AlphaFoldDB" id="A0A4P6M300"/>
<evidence type="ECO:0000256" key="1">
    <source>
        <dbReference type="SAM" id="Phobius"/>
    </source>
</evidence>
<keyword evidence="1" id="KW-1133">Transmembrane helix</keyword>
<dbReference type="RefSeq" id="WP_130181616.1">
    <property type="nucleotide sequence ID" value="NZ_CP035945.1"/>
</dbReference>
<dbReference type="Proteomes" id="UP000289794">
    <property type="component" value="Chromosome"/>
</dbReference>
<feature type="domain" description="Cell wall hydrolase SleB" evidence="2">
    <location>
        <begin position="166"/>
        <end position="273"/>
    </location>
</feature>
<evidence type="ECO:0000313" key="4">
    <source>
        <dbReference type="Proteomes" id="UP000289794"/>
    </source>
</evidence>
<dbReference type="InterPro" id="IPR042047">
    <property type="entry name" value="SleB_dom1"/>
</dbReference>
<dbReference type="InterPro" id="IPR011105">
    <property type="entry name" value="Cell_wall_hydrolase_SleB"/>
</dbReference>
<sequence length="276" mass="30595">MDIIRTIAAGFLFLIRKISKKSRRTCALVVTGAVVIAAVAFTFHGLHAGGKNNVYASVSDDKDPPKEKDESEEEQLYGLDAIISGVLISQDTQSEVHRLGTSCEAVLVGQRTGKKVQESRFDFSEETASSVAELENHSIGASESLLRMTDQDYETLLKIVEAEAGGEDIKGRILVANVIFNRVKSPDFPNSIHDVVWENSDGSPQFSPTVDGRIDTVTVSEGTREAVNRAIDGEDYSQGALFFMEEAYAEQHNIKWFKEDLKFLFQYGVHDFFTYP</sequence>
<keyword evidence="1" id="KW-0812">Transmembrane</keyword>